<comment type="caution">
    <text evidence="2">The sequence shown here is derived from an EMBL/GenBank/DDBJ whole genome shotgun (WGS) entry which is preliminary data.</text>
</comment>
<keyword evidence="1" id="KW-0175">Coiled coil</keyword>
<keyword evidence="3" id="KW-1185">Reference proteome</keyword>
<organism evidence="2 3">
    <name type="scientific">Dunaliella salina</name>
    <name type="common">Green alga</name>
    <name type="synonym">Protococcus salinus</name>
    <dbReference type="NCBI Taxonomy" id="3046"/>
    <lineage>
        <taxon>Eukaryota</taxon>
        <taxon>Viridiplantae</taxon>
        <taxon>Chlorophyta</taxon>
        <taxon>core chlorophytes</taxon>
        <taxon>Chlorophyceae</taxon>
        <taxon>CS clade</taxon>
        <taxon>Chlamydomonadales</taxon>
        <taxon>Dunaliellaceae</taxon>
        <taxon>Dunaliella</taxon>
    </lineage>
</organism>
<evidence type="ECO:0000313" key="2">
    <source>
        <dbReference type="EMBL" id="KAF5826275.1"/>
    </source>
</evidence>
<sequence>MSLAPGANPVGQGHERIYSSQQLVQALRSALAAVREQLQVLSILDSTAMSWPGLHQAVDDLQFLVDMSSQTTAQLEQEHSSMEASVQDIKAESATLKETLAMQNQTKEELQRKLNELGQEHRSLAAQHALSTKEAAQQKQASVLCSLLKLNEQQLEGASIWGMSE</sequence>
<dbReference type="EMBL" id="MU071092">
    <property type="protein sequence ID" value="KAF5826275.1"/>
    <property type="molecule type" value="Genomic_DNA"/>
</dbReference>
<dbReference type="Gene3D" id="1.20.5.1000">
    <property type="entry name" value="arf6 gtpase in complex with a specific effector, jip4"/>
    <property type="match status" value="1"/>
</dbReference>
<name>A0ABQ7FV59_DUNSA</name>
<gene>
    <name evidence="2" type="ORF">DUNSADRAFT_3784</name>
</gene>
<proteinExistence type="predicted"/>
<evidence type="ECO:0000256" key="1">
    <source>
        <dbReference type="SAM" id="Coils"/>
    </source>
</evidence>
<feature type="coiled-coil region" evidence="1">
    <location>
        <begin position="72"/>
        <end position="127"/>
    </location>
</feature>
<reference evidence="2" key="1">
    <citation type="submission" date="2017-08" db="EMBL/GenBank/DDBJ databases">
        <authorList>
            <person name="Polle J.E."/>
            <person name="Barry K."/>
            <person name="Cushman J."/>
            <person name="Schmutz J."/>
            <person name="Tran D."/>
            <person name="Hathwaick L.T."/>
            <person name="Yim W.C."/>
            <person name="Jenkins J."/>
            <person name="Mckie-Krisberg Z.M."/>
            <person name="Prochnik S."/>
            <person name="Lindquist E."/>
            <person name="Dockter R.B."/>
            <person name="Adam C."/>
            <person name="Molina H."/>
            <person name="Bunkerborg J."/>
            <person name="Jin E."/>
            <person name="Buchheim M."/>
            <person name="Magnuson J."/>
        </authorList>
    </citation>
    <scope>NUCLEOTIDE SEQUENCE</scope>
    <source>
        <strain evidence="2">CCAP 19/18</strain>
    </source>
</reference>
<accession>A0ABQ7FV59</accession>
<evidence type="ECO:0000313" key="3">
    <source>
        <dbReference type="Proteomes" id="UP000815325"/>
    </source>
</evidence>
<dbReference type="Proteomes" id="UP000815325">
    <property type="component" value="Unassembled WGS sequence"/>
</dbReference>
<protein>
    <submittedName>
        <fullName evidence="2">Uncharacterized protein</fullName>
    </submittedName>
</protein>